<protein>
    <submittedName>
        <fullName evidence="9">Rieske 2Fe-2S domain-containing protein</fullName>
    </submittedName>
</protein>
<dbReference type="InterPro" id="IPR006311">
    <property type="entry name" value="TAT_signal"/>
</dbReference>
<comment type="caution">
    <text evidence="9">The sequence shown here is derived from an EMBL/GenBank/DDBJ whole genome shotgun (WGS) entry which is preliminary data.</text>
</comment>
<feature type="transmembrane region" description="Helical" evidence="7">
    <location>
        <begin position="20"/>
        <end position="41"/>
    </location>
</feature>
<evidence type="ECO:0000256" key="5">
    <source>
        <dbReference type="ARBA" id="ARBA00023157"/>
    </source>
</evidence>
<dbReference type="InterPro" id="IPR014349">
    <property type="entry name" value="Rieske_Fe-S_prot"/>
</dbReference>
<organism evidence="9 10">
    <name type="scientific">Salmonirosea aquatica</name>
    <dbReference type="NCBI Taxonomy" id="2654236"/>
    <lineage>
        <taxon>Bacteria</taxon>
        <taxon>Pseudomonadati</taxon>
        <taxon>Bacteroidota</taxon>
        <taxon>Cytophagia</taxon>
        <taxon>Cytophagales</taxon>
        <taxon>Spirosomataceae</taxon>
        <taxon>Salmonirosea</taxon>
    </lineage>
</organism>
<keyword evidence="1" id="KW-0001">2Fe-2S</keyword>
<keyword evidence="5" id="KW-1015">Disulfide bond</keyword>
<feature type="domain" description="Rieske" evidence="8">
    <location>
        <begin position="67"/>
        <end position="160"/>
    </location>
</feature>
<dbReference type="PANTHER" id="PTHR10134">
    <property type="entry name" value="CYTOCHROME B-C1 COMPLEX SUBUNIT RIESKE, MITOCHONDRIAL"/>
    <property type="match status" value="1"/>
</dbReference>
<dbReference type="RefSeq" id="WP_152764008.1">
    <property type="nucleotide sequence ID" value="NZ_WHLY01000002.1"/>
</dbReference>
<keyword evidence="7" id="KW-0472">Membrane</keyword>
<dbReference type="GO" id="GO:0051537">
    <property type="term" value="F:2 iron, 2 sulfur cluster binding"/>
    <property type="evidence" value="ECO:0007669"/>
    <property type="project" value="UniProtKB-KW"/>
</dbReference>
<evidence type="ECO:0000313" key="9">
    <source>
        <dbReference type="EMBL" id="MPR36261.1"/>
    </source>
</evidence>
<keyword evidence="4" id="KW-0411">Iron-sulfur</keyword>
<dbReference type="Proteomes" id="UP000479293">
    <property type="component" value="Unassembled WGS sequence"/>
</dbReference>
<gene>
    <name evidence="9" type="ORF">GBK04_23675</name>
</gene>
<evidence type="ECO:0000256" key="4">
    <source>
        <dbReference type="ARBA" id="ARBA00023014"/>
    </source>
</evidence>
<keyword evidence="10" id="KW-1185">Reference proteome</keyword>
<dbReference type="InterPro" id="IPR036922">
    <property type="entry name" value="Rieske_2Fe-2S_sf"/>
</dbReference>
<dbReference type="InterPro" id="IPR017941">
    <property type="entry name" value="Rieske_2Fe-2S"/>
</dbReference>
<keyword evidence="7" id="KW-1133">Transmembrane helix</keyword>
<comment type="cofactor">
    <cofactor evidence="6">
        <name>[2Fe-2S] cluster</name>
        <dbReference type="ChEBI" id="CHEBI:190135"/>
    </cofactor>
</comment>
<proteinExistence type="predicted"/>
<dbReference type="Gene3D" id="2.102.10.10">
    <property type="entry name" value="Rieske [2Fe-2S] iron-sulphur domain"/>
    <property type="match status" value="1"/>
</dbReference>
<reference evidence="9 10" key="1">
    <citation type="submission" date="2019-10" db="EMBL/GenBank/DDBJ databases">
        <title>Draft Genome Sequence of Cytophagaceae sp. SJW1-29.</title>
        <authorList>
            <person name="Choi A."/>
        </authorList>
    </citation>
    <scope>NUCLEOTIDE SEQUENCE [LARGE SCALE GENOMIC DNA]</scope>
    <source>
        <strain evidence="9 10">SJW1-29</strain>
    </source>
</reference>
<dbReference type="SUPFAM" id="SSF50022">
    <property type="entry name" value="ISP domain"/>
    <property type="match status" value="1"/>
</dbReference>
<dbReference type="GO" id="GO:0046872">
    <property type="term" value="F:metal ion binding"/>
    <property type="evidence" value="ECO:0007669"/>
    <property type="project" value="UniProtKB-KW"/>
</dbReference>
<keyword evidence="7" id="KW-0812">Transmembrane</keyword>
<evidence type="ECO:0000313" key="10">
    <source>
        <dbReference type="Proteomes" id="UP000479293"/>
    </source>
</evidence>
<accession>A0A7C9BIY5</accession>
<dbReference type="PRINTS" id="PR00162">
    <property type="entry name" value="RIESKE"/>
</dbReference>
<dbReference type="AlphaFoldDB" id="A0A7C9BIY5"/>
<keyword evidence="2" id="KW-0479">Metal-binding</keyword>
<dbReference type="InterPro" id="IPR005805">
    <property type="entry name" value="Rieske_Fe-S_prot_C"/>
</dbReference>
<dbReference type="EMBL" id="WHLY01000002">
    <property type="protein sequence ID" value="MPR36261.1"/>
    <property type="molecule type" value="Genomic_DNA"/>
</dbReference>
<evidence type="ECO:0000256" key="1">
    <source>
        <dbReference type="ARBA" id="ARBA00022714"/>
    </source>
</evidence>
<dbReference type="PROSITE" id="PS51296">
    <property type="entry name" value="RIESKE"/>
    <property type="match status" value="1"/>
</dbReference>
<evidence type="ECO:0000256" key="3">
    <source>
        <dbReference type="ARBA" id="ARBA00023004"/>
    </source>
</evidence>
<evidence type="ECO:0000256" key="7">
    <source>
        <dbReference type="SAM" id="Phobius"/>
    </source>
</evidence>
<name>A0A7C9BIY5_9BACT</name>
<dbReference type="CDD" id="cd03467">
    <property type="entry name" value="Rieske"/>
    <property type="match status" value="1"/>
</dbReference>
<evidence type="ECO:0000256" key="6">
    <source>
        <dbReference type="ARBA" id="ARBA00034078"/>
    </source>
</evidence>
<evidence type="ECO:0000259" key="8">
    <source>
        <dbReference type="PROSITE" id="PS51296"/>
    </source>
</evidence>
<evidence type="ECO:0000256" key="2">
    <source>
        <dbReference type="ARBA" id="ARBA00022723"/>
    </source>
</evidence>
<dbReference type="GO" id="GO:0016020">
    <property type="term" value="C:membrane"/>
    <property type="evidence" value="ECO:0007669"/>
    <property type="project" value="InterPro"/>
</dbReference>
<keyword evidence="3" id="KW-0408">Iron</keyword>
<dbReference type="PROSITE" id="PS51318">
    <property type="entry name" value="TAT"/>
    <property type="match status" value="1"/>
</dbReference>
<sequence length="173" mass="18977">MSELKSQVRPEKRRAFLTKLSLGLGGLAAAAASVPVIAALLNPWLREKKRVWRSVGRVDEFEREGGFKLVKYKDAAPDPWAGSTGNSAAWLRRDSDTEFTAFSINCTHLGCPVRWVPSSELFMCPCHGGVFYKDGSVATGPPPKSMVKYPVRVRNGQVEIETTAIPVTTSVRV</sequence>
<dbReference type="Pfam" id="PF00355">
    <property type="entry name" value="Rieske"/>
    <property type="match status" value="1"/>
</dbReference>